<sequence length="167" mass="18670">MTELPLSSFLIVEDSDEDYAALERIVRRVRPGLPVHLQRCVSAEQVLMLLNAPLVPGRPPPELPAVIVLDLNLPGLNGKVVLQAVRQHPRLKRTPVVIFSTSSNPKDIEWCYEHGANSYHVKQTDYAAFKRAVELLVDYWVEAVRLPPYPGLQGSLLEKPDGEGKTE</sequence>
<dbReference type="GO" id="GO:0000160">
    <property type="term" value="P:phosphorelay signal transduction system"/>
    <property type="evidence" value="ECO:0007669"/>
    <property type="project" value="InterPro"/>
</dbReference>
<evidence type="ECO:0000313" key="3">
    <source>
        <dbReference type="EMBL" id="SKA82663.1"/>
    </source>
</evidence>
<keyword evidence="1" id="KW-0597">Phosphoprotein</keyword>
<name>A0A1T4WZ51_9BACT</name>
<dbReference type="Pfam" id="PF00072">
    <property type="entry name" value="Response_reg"/>
    <property type="match status" value="1"/>
</dbReference>
<keyword evidence="4" id="KW-1185">Reference proteome</keyword>
<dbReference type="InterPro" id="IPR001789">
    <property type="entry name" value="Sig_transdc_resp-reg_receiver"/>
</dbReference>
<dbReference type="Proteomes" id="UP000190774">
    <property type="component" value="Unassembled WGS sequence"/>
</dbReference>
<dbReference type="PANTHER" id="PTHR44520:SF2">
    <property type="entry name" value="RESPONSE REGULATOR RCP1"/>
    <property type="match status" value="1"/>
</dbReference>
<feature type="modified residue" description="4-aspartylphosphate" evidence="1">
    <location>
        <position position="70"/>
    </location>
</feature>
<accession>A0A1T4WZ51</accession>
<dbReference type="PANTHER" id="PTHR44520">
    <property type="entry name" value="RESPONSE REGULATOR RCP1-RELATED"/>
    <property type="match status" value="1"/>
</dbReference>
<dbReference type="Gene3D" id="3.40.50.2300">
    <property type="match status" value="1"/>
</dbReference>
<dbReference type="STRING" id="48467.SAMN02745166_00945"/>
<dbReference type="CDD" id="cd17557">
    <property type="entry name" value="REC_Rcp-like"/>
    <property type="match status" value="1"/>
</dbReference>
<evidence type="ECO:0000313" key="4">
    <source>
        <dbReference type="Proteomes" id="UP000190774"/>
    </source>
</evidence>
<dbReference type="AlphaFoldDB" id="A0A1T4WZ51"/>
<dbReference type="PROSITE" id="PS50110">
    <property type="entry name" value="RESPONSE_REGULATORY"/>
    <property type="match status" value="1"/>
</dbReference>
<feature type="domain" description="Response regulatory" evidence="2">
    <location>
        <begin position="8"/>
        <end position="137"/>
    </location>
</feature>
<organism evidence="3 4">
    <name type="scientific">Prosthecobacter debontii</name>
    <dbReference type="NCBI Taxonomy" id="48467"/>
    <lineage>
        <taxon>Bacteria</taxon>
        <taxon>Pseudomonadati</taxon>
        <taxon>Verrucomicrobiota</taxon>
        <taxon>Verrucomicrobiia</taxon>
        <taxon>Verrucomicrobiales</taxon>
        <taxon>Verrucomicrobiaceae</taxon>
        <taxon>Prosthecobacter</taxon>
    </lineage>
</organism>
<protein>
    <submittedName>
        <fullName evidence="3">Response regulator receiver domain-containing protein</fullName>
    </submittedName>
</protein>
<reference evidence="4" key="1">
    <citation type="submission" date="2017-02" db="EMBL/GenBank/DDBJ databases">
        <authorList>
            <person name="Varghese N."/>
            <person name="Submissions S."/>
        </authorList>
    </citation>
    <scope>NUCLEOTIDE SEQUENCE [LARGE SCALE GENOMIC DNA]</scope>
    <source>
        <strain evidence="4">ATCC 700200</strain>
    </source>
</reference>
<dbReference type="RefSeq" id="WP_217698910.1">
    <property type="nucleotide sequence ID" value="NZ_FUYE01000002.1"/>
</dbReference>
<evidence type="ECO:0000256" key="1">
    <source>
        <dbReference type="PROSITE-ProRule" id="PRU00169"/>
    </source>
</evidence>
<proteinExistence type="predicted"/>
<dbReference type="SMART" id="SM00448">
    <property type="entry name" value="REC"/>
    <property type="match status" value="1"/>
</dbReference>
<gene>
    <name evidence="3" type="ORF">SAMN02745166_00945</name>
</gene>
<dbReference type="InterPro" id="IPR052893">
    <property type="entry name" value="TCS_response_regulator"/>
</dbReference>
<dbReference type="InterPro" id="IPR011006">
    <property type="entry name" value="CheY-like_superfamily"/>
</dbReference>
<dbReference type="SUPFAM" id="SSF52172">
    <property type="entry name" value="CheY-like"/>
    <property type="match status" value="1"/>
</dbReference>
<evidence type="ECO:0000259" key="2">
    <source>
        <dbReference type="PROSITE" id="PS50110"/>
    </source>
</evidence>
<dbReference type="EMBL" id="FUYE01000002">
    <property type="protein sequence ID" value="SKA82663.1"/>
    <property type="molecule type" value="Genomic_DNA"/>
</dbReference>